<proteinExistence type="predicted"/>
<reference evidence="1 2" key="1">
    <citation type="journal article" date="2020" name="Genome Biol. Evol.">
        <title>Rhizobium dioscoreae sp. nov., a plant growth-promoting bacterium isolated from yam (Dioscorea species).</title>
        <authorList>
            <person name="Ouyabe M."/>
            <person name="Tanaka N."/>
            <person name="Shiwa Y."/>
            <person name="Fujita N."/>
            <person name="Kikuno H."/>
            <person name="Babil P."/>
            <person name="Shiwachi H."/>
        </authorList>
    </citation>
    <scope>NUCLEOTIDE SEQUENCE [LARGE SCALE GENOMIC DNA]</scope>
    <source>
        <strain evidence="1 2">S-93</strain>
    </source>
</reference>
<dbReference type="Proteomes" id="UP000390335">
    <property type="component" value="Unassembled WGS sequence"/>
</dbReference>
<organism evidence="1 2">
    <name type="scientific">Rhizobium dioscoreae</name>
    <dbReference type="NCBI Taxonomy" id="2653122"/>
    <lineage>
        <taxon>Bacteria</taxon>
        <taxon>Pseudomonadati</taxon>
        <taxon>Pseudomonadota</taxon>
        <taxon>Alphaproteobacteria</taxon>
        <taxon>Hyphomicrobiales</taxon>
        <taxon>Rhizobiaceae</taxon>
        <taxon>Rhizobium/Agrobacterium group</taxon>
        <taxon>Rhizobium</taxon>
    </lineage>
</organism>
<accession>A0ABQ0ZA27</accession>
<comment type="caution">
    <text evidence="1">The sequence shown here is derived from an EMBL/GenBank/DDBJ whole genome shotgun (WGS) entry which is preliminary data.</text>
</comment>
<evidence type="ECO:0000313" key="1">
    <source>
        <dbReference type="EMBL" id="GES52406.1"/>
    </source>
</evidence>
<dbReference type="EMBL" id="BLAJ01000007">
    <property type="protein sequence ID" value="GES52406.1"/>
    <property type="molecule type" value="Genomic_DNA"/>
</dbReference>
<name>A0ABQ0ZA27_9HYPH</name>
<protein>
    <submittedName>
        <fullName evidence="1">Uncharacterized protein</fullName>
    </submittedName>
</protein>
<keyword evidence="2" id="KW-1185">Reference proteome</keyword>
<gene>
    <name evidence="1" type="ORF">RsS93_50200</name>
</gene>
<evidence type="ECO:0000313" key="2">
    <source>
        <dbReference type="Proteomes" id="UP000390335"/>
    </source>
</evidence>
<sequence>MIELLERVPIHLIALNLLHKCYDRNARFQRFGHGRHQQRGSRTILGSHHADLSGSSSVAIGHGAAHILLPVGDLANAYRFSSQDESGW</sequence>